<name>A0A7K4HR63_9EURY</name>
<evidence type="ECO:0000256" key="2">
    <source>
        <dbReference type="SAM" id="MobiDB-lite"/>
    </source>
</evidence>
<feature type="compositionally biased region" description="Acidic residues" evidence="2">
    <location>
        <begin position="93"/>
        <end position="106"/>
    </location>
</feature>
<dbReference type="SUPFAM" id="SSF52540">
    <property type="entry name" value="P-loop containing nucleoside triphosphate hydrolases"/>
    <property type="match status" value="1"/>
</dbReference>
<reference evidence="5 6" key="1">
    <citation type="submission" date="2020-06" db="EMBL/GenBank/DDBJ databases">
        <title>Methanofollis fontis sp. nov., a methanogen isolated from marine sediments near a cold seep at Four-Way Closure Ridge offshore southwestern Taiwan.</title>
        <authorList>
            <person name="Chen S.-C."/>
            <person name="Teng N.-H."/>
            <person name="Lin Y.-S."/>
            <person name="Lai M.-C."/>
            <person name="Chen H.-H."/>
            <person name="Wang C.-C."/>
        </authorList>
    </citation>
    <scope>NUCLEOTIDE SEQUENCE [LARGE SCALE GENOMIC DNA]</scope>
    <source>
        <strain evidence="5 6">DSM 2702</strain>
    </source>
</reference>
<dbReference type="Pfam" id="PF00437">
    <property type="entry name" value="T2SSE"/>
    <property type="match status" value="1"/>
</dbReference>
<dbReference type="AlphaFoldDB" id="A0A7K4HR63"/>
<feature type="region of interest" description="Disordered" evidence="2">
    <location>
        <begin position="19"/>
        <end position="106"/>
    </location>
</feature>
<dbReference type="PANTHER" id="PTHR30486:SF6">
    <property type="entry name" value="TYPE IV PILUS RETRACTATION ATPASE PILT"/>
    <property type="match status" value="1"/>
</dbReference>
<dbReference type="Gene3D" id="3.30.450.380">
    <property type="match status" value="1"/>
</dbReference>
<evidence type="ECO:0000256" key="1">
    <source>
        <dbReference type="ARBA" id="ARBA00006611"/>
    </source>
</evidence>
<proteinExistence type="inferred from homology"/>
<dbReference type="InterPro" id="IPR027417">
    <property type="entry name" value="P-loop_NTPase"/>
</dbReference>
<feature type="domain" description="Bacterial type II secretion system protein E" evidence="3">
    <location>
        <begin position="467"/>
        <end position="741"/>
    </location>
</feature>
<dbReference type="CDD" id="cd01130">
    <property type="entry name" value="VirB11-like_ATPase"/>
    <property type="match status" value="1"/>
</dbReference>
<dbReference type="InterPro" id="IPR050921">
    <property type="entry name" value="T4SS_GSP_E_ATPase"/>
</dbReference>
<gene>
    <name evidence="5" type="ORF">HWN36_10150</name>
</gene>
<feature type="compositionally biased region" description="Basic and acidic residues" evidence="2">
    <location>
        <begin position="75"/>
        <end position="92"/>
    </location>
</feature>
<protein>
    <submittedName>
        <fullName evidence="5">Type II/IV secretion system ATPase subunit</fullName>
    </submittedName>
</protein>
<comment type="similarity">
    <text evidence="1">Belongs to the GSP E family.</text>
</comment>
<dbReference type="GO" id="GO:0016887">
    <property type="term" value="F:ATP hydrolysis activity"/>
    <property type="evidence" value="ECO:0007669"/>
    <property type="project" value="InterPro"/>
</dbReference>
<organism evidence="5 6">
    <name type="scientific">Methanofollis tationis</name>
    <dbReference type="NCBI Taxonomy" id="81417"/>
    <lineage>
        <taxon>Archaea</taxon>
        <taxon>Methanobacteriati</taxon>
        <taxon>Methanobacteriota</taxon>
        <taxon>Stenosarchaea group</taxon>
        <taxon>Methanomicrobia</taxon>
        <taxon>Methanomicrobiales</taxon>
        <taxon>Methanomicrobiaceae</taxon>
        <taxon>Methanofollis</taxon>
    </lineage>
</organism>
<evidence type="ECO:0000313" key="6">
    <source>
        <dbReference type="Proteomes" id="UP000570823"/>
    </source>
</evidence>
<dbReference type="InterPro" id="IPR001482">
    <property type="entry name" value="T2SS/T4SS_dom"/>
</dbReference>
<comment type="caution">
    <text evidence="5">The sequence shown here is derived from an EMBL/GenBank/DDBJ whole genome shotgun (WGS) entry which is preliminary data.</text>
</comment>
<dbReference type="EMBL" id="JABXWR010000001">
    <property type="protein sequence ID" value="NVO67662.1"/>
    <property type="molecule type" value="Genomic_DNA"/>
</dbReference>
<sequence length="788" mass="88243">MTKNTGSRKRLHDILTKINRIEEEKAAPADTPEQKPAVGGGDDFDVLKSMVGGKDQLKITDLIRDPREMGPISDKGPEERETRQYQEISHEDAGEEPESLETPVDDPVIDPENLEALKSVVDALFGEEKTAANPVEEDEGGIDPMPALSGEALKSVCASLPGATAPRSRTTQWSKGAADLPADAAPGIADADDIGSLSELILPRAATFDVEELALDFETRTHTPGLSGVPPEIDSLWNKNISNITDEARNVVIGRDNEDTGGLLKKFNLFTKLRHSVEEYNPRLHGPLVDLTFSPAPGIEEIELYPVNEPYAYVRIIYDNTSHEYTYEVIEPEITEAEKELLGEIKDRLFERLDVNTKEVSRTEAQNLLRTYSDEIISDYGINLTPVSREKILYAIDRDFLGDGLIDAIMHDKYIEDISCDGLDNPIFIYHSGYESIKTNLMYTDALDLDSFVTKLAQRAGKYISIAEPMLDATMSDGSRIQMTLGKEVTAHGSTFTIRKFKDEPISPTDLIEWGTFSPLSIAFLWLAVESGNSAIFAGGTASGKTTSLNAISLFIPPQAKIVSLEDTRELKLPHPNWIPSVTRDSFDTGGKGEIDMYELLRAALRQRPEYIVVGEVRGKEAQTLFQAMSTGHVTYATMHADSVASVVHRLENPPLNVPRNMLNALNLVCVQVQARVGGQRIRRNKHMIEILDIDPRTNELITNEVFSWHQATDEIRYSGKSYVLEAIMETRGWSEARMREELKRRQEILEWMRMKKIRHYRDVSKMLISYFRDPDAVMKIVRGDLYE</sequence>
<evidence type="ECO:0000313" key="5">
    <source>
        <dbReference type="EMBL" id="NVO67662.1"/>
    </source>
</evidence>
<dbReference type="Pfam" id="PF23990">
    <property type="entry name" value="PilB3_N"/>
    <property type="match status" value="1"/>
</dbReference>
<dbReference type="Gene3D" id="3.40.50.300">
    <property type="entry name" value="P-loop containing nucleotide triphosphate hydrolases"/>
    <property type="match status" value="1"/>
</dbReference>
<keyword evidence="6" id="KW-1185">Reference proteome</keyword>
<dbReference type="PANTHER" id="PTHR30486">
    <property type="entry name" value="TWITCHING MOTILITY PROTEIN PILT"/>
    <property type="match status" value="1"/>
</dbReference>
<feature type="domain" description="PilB3-like N-terminal" evidence="4">
    <location>
        <begin position="267"/>
        <end position="333"/>
    </location>
</feature>
<dbReference type="Proteomes" id="UP000570823">
    <property type="component" value="Unassembled WGS sequence"/>
</dbReference>
<accession>A0A7K4HR63</accession>
<dbReference type="InterPro" id="IPR056570">
    <property type="entry name" value="PilB3-like_N"/>
</dbReference>
<dbReference type="RefSeq" id="WP_176789225.1">
    <property type="nucleotide sequence ID" value="NZ_JABXWR010000001.1"/>
</dbReference>
<feature type="compositionally biased region" description="Basic and acidic residues" evidence="2">
    <location>
        <begin position="55"/>
        <end position="68"/>
    </location>
</feature>
<evidence type="ECO:0000259" key="3">
    <source>
        <dbReference type="Pfam" id="PF00437"/>
    </source>
</evidence>
<evidence type="ECO:0000259" key="4">
    <source>
        <dbReference type="Pfam" id="PF23990"/>
    </source>
</evidence>
<dbReference type="OrthoDB" id="33500at2157"/>